<protein>
    <submittedName>
        <fullName evidence="1">Uncharacterized protein</fullName>
    </submittedName>
</protein>
<organism evidence="1">
    <name type="scientific">Opuntia streptacantha</name>
    <name type="common">Prickly pear cactus</name>
    <name type="synonym">Opuntia cardona</name>
    <dbReference type="NCBI Taxonomy" id="393608"/>
    <lineage>
        <taxon>Eukaryota</taxon>
        <taxon>Viridiplantae</taxon>
        <taxon>Streptophyta</taxon>
        <taxon>Embryophyta</taxon>
        <taxon>Tracheophyta</taxon>
        <taxon>Spermatophyta</taxon>
        <taxon>Magnoliopsida</taxon>
        <taxon>eudicotyledons</taxon>
        <taxon>Gunneridae</taxon>
        <taxon>Pentapetalae</taxon>
        <taxon>Caryophyllales</taxon>
        <taxon>Cactineae</taxon>
        <taxon>Cactaceae</taxon>
        <taxon>Opuntioideae</taxon>
        <taxon>Opuntia</taxon>
    </lineage>
</organism>
<reference evidence="1" key="2">
    <citation type="submission" date="2020-07" db="EMBL/GenBank/DDBJ databases">
        <authorList>
            <person name="Vera ALvarez R."/>
            <person name="Arias-Moreno D.M."/>
            <person name="Jimenez-Jacinto V."/>
            <person name="Jimenez-Bremont J.F."/>
            <person name="Swaminathan K."/>
            <person name="Moose S.P."/>
            <person name="Guerrero-Gonzalez M.L."/>
            <person name="Marino-Ramirez L."/>
            <person name="Landsman D."/>
            <person name="Rodriguez-Kessler M."/>
            <person name="Delgado-Sanchez P."/>
        </authorList>
    </citation>
    <scope>NUCLEOTIDE SEQUENCE</scope>
    <source>
        <tissue evidence="1">Cladode</tissue>
    </source>
</reference>
<name>A0A7C9DLP1_OPUST</name>
<dbReference type="AlphaFoldDB" id="A0A7C9DLP1"/>
<reference evidence="1" key="1">
    <citation type="journal article" date="2013" name="J. Plant Res.">
        <title>Effect of fungi and light on seed germination of three Opuntia species from semiarid lands of central Mexico.</title>
        <authorList>
            <person name="Delgado-Sanchez P."/>
            <person name="Jimenez-Bremont J.F."/>
            <person name="Guerrero-Gonzalez Mde L."/>
            <person name="Flores J."/>
        </authorList>
    </citation>
    <scope>NUCLEOTIDE SEQUENCE</scope>
    <source>
        <tissue evidence="1">Cladode</tissue>
    </source>
</reference>
<sequence>MFRGTPKHLTQKLEWVKSTSPSVASAYYLFKSRWLPIIVHGPPLSTLLTSSSELNLKRKTFSSISDTVTPCLGFQTRWITFFTAFLLRSRSQIIFPTNVRKFKE</sequence>
<dbReference type="EMBL" id="GISG01146263">
    <property type="protein sequence ID" value="MBA4646440.1"/>
    <property type="molecule type" value="Transcribed_RNA"/>
</dbReference>
<accession>A0A7C9DLP1</accession>
<proteinExistence type="predicted"/>
<evidence type="ECO:0000313" key="1">
    <source>
        <dbReference type="EMBL" id="MBA4646440.1"/>
    </source>
</evidence>